<sequence>MQHRMKTHPLTEQQINHLLQRAQTGSLATLNADGTPYSTPIHFVYCDHAIFVHGLPKGKKLDNIAHDSRVGFSVCEMDKLLLTPHGKPCDTNTKYESVIISGTAKLVDDIEEKGNVLKKIVEKYTPHLVNNEIPTNMVKGTAVIRIDVTEMTGKYYG</sequence>
<reference evidence="2" key="1">
    <citation type="submission" date="2016-11" db="EMBL/GenBank/DDBJ databases">
        <authorList>
            <person name="Varghese N."/>
            <person name="Submissions S."/>
        </authorList>
    </citation>
    <scope>NUCLEOTIDE SEQUENCE [LARGE SCALE GENOMIC DNA]</scope>
    <source>
        <strain evidence="2">DSM 10349</strain>
    </source>
</reference>
<dbReference type="Pfam" id="PF12900">
    <property type="entry name" value="Pyridox_ox_2"/>
    <property type="match status" value="1"/>
</dbReference>
<evidence type="ECO:0008006" key="3">
    <source>
        <dbReference type="Google" id="ProtNLM"/>
    </source>
</evidence>
<evidence type="ECO:0000313" key="1">
    <source>
        <dbReference type="EMBL" id="SHK37896.1"/>
    </source>
</evidence>
<evidence type="ECO:0000313" key="2">
    <source>
        <dbReference type="Proteomes" id="UP000183997"/>
    </source>
</evidence>
<dbReference type="SUPFAM" id="SSF50475">
    <property type="entry name" value="FMN-binding split barrel"/>
    <property type="match status" value="1"/>
</dbReference>
<dbReference type="AlphaFoldDB" id="A0A1M6RZJ9"/>
<organism evidence="1 2">
    <name type="scientific">Desulforamulus aeronauticus DSM 10349</name>
    <dbReference type="NCBI Taxonomy" id="1121421"/>
    <lineage>
        <taxon>Bacteria</taxon>
        <taxon>Bacillati</taxon>
        <taxon>Bacillota</taxon>
        <taxon>Clostridia</taxon>
        <taxon>Eubacteriales</taxon>
        <taxon>Peptococcaceae</taxon>
        <taxon>Desulforamulus</taxon>
    </lineage>
</organism>
<dbReference type="PANTHER" id="PTHR34071">
    <property type="entry name" value="5-NITROIMIDAZOLE ANTIBIOTICS RESISTANCE PROTEIN, NIMA-FAMILY-RELATED PROTEIN-RELATED"/>
    <property type="match status" value="1"/>
</dbReference>
<dbReference type="Proteomes" id="UP000183997">
    <property type="component" value="Unassembled WGS sequence"/>
</dbReference>
<gene>
    <name evidence="1" type="ORF">SAMN02745123_01641</name>
</gene>
<dbReference type="InterPro" id="IPR024747">
    <property type="entry name" value="Pyridox_Oxase-rel"/>
</dbReference>
<dbReference type="InterPro" id="IPR012349">
    <property type="entry name" value="Split_barrel_FMN-bd"/>
</dbReference>
<dbReference type="RefSeq" id="WP_072912926.1">
    <property type="nucleotide sequence ID" value="NZ_FRAR01000012.1"/>
</dbReference>
<dbReference type="PANTHER" id="PTHR34071:SF2">
    <property type="entry name" value="FLAVIN-NUCLEOTIDE-BINDING PROTEIN"/>
    <property type="match status" value="1"/>
</dbReference>
<dbReference type="Gene3D" id="2.30.110.10">
    <property type="entry name" value="Electron Transport, Fmn-binding Protein, Chain A"/>
    <property type="match status" value="1"/>
</dbReference>
<dbReference type="EMBL" id="FRAR01000012">
    <property type="protein sequence ID" value="SHK37896.1"/>
    <property type="molecule type" value="Genomic_DNA"/>
</dbReference>
<proteinExistence type="predicted"/>
<protein>
    <recommendedName>
        <fullName evidence="3">Nitroimidazol reductase NimA, pyridoxamine 5'-phosphate oxidase superfamily</fullName>
    </recommendedName>
</protein>
<accession>A0A1M6RZJ9</accession>
<name>A0A1M6RZJ9_9FIRM</name>
<dbReference type="OrthoDB" id="9794935at2"/>
<keyword evidence="2" id="KW-1185">Reference proteome</keyword>